<accession>A0ABD7BXS1</accession>
<dbReference type="AlphaFoldDB" id="A0ABD7BXS1"/>
<name>A0ABD7BXS1_XYLFS</name>
<proteinExistence type="predicted"/>
<dbReference type="Proteomes" id="UP000196980">
    <property type="component" value="Chromosome"/>
</dbReference>
<dbReference type="KEGG" id="xfh:XFHB_13415"/>
<dbReference type="EMBL" id="CP009885">
    <property type="protein sequence ID" value="QPB72656.1"/>
    <property type="molecule type" value="Genomic_DNA"/>
</dbReference>
<feature type="region of interest" description="Disordered" evidence="1">
    <location>
        <begin position="48"/>
        <end position="68"/>
    </location>
</feature>
<organism evidence="2 3">
    <name type="scientific">Xylella fastidiosa</name>
    <dbReference type="NCBI Taxonomy" id="2371"/>
    <lineage>
        <taxon>Bacteria</taxon>
        <taxon>Pseudomonadati</taxon>
        <taxon>Pseudomonadota</taxon>
        <taxon>Gammaproteobacteria</taxon>
        <taxon>Lysobacterales</taxon>
        <taxon>Lysobacteraceae</taxon>
        <taxon>Xylella</taxon>
    </lineage>
</organism>
<sequence>MLFLARWHACRYRPRAVLASTLAAASVVIVAPAARYARAAHRRQHRQAAVSKARSRGAGVTPFLAESV</sequence>
<evidence type="ECO:0000313" key="2">
    <source>
        <dbReference type="EMBL" id="QPB72656.1"/>
    </source>
</evidence>
<reference evidence="3" key="1">
    <citation type="submission" date="2014-11" db="EMBL/GenBank/DDBJ databases">
        <title>Xylella fastidiosa Hib4 Genome Sequencing.</title>
        <authorList>
            <person name="Pierry P.M."/>
            <person name="da Silva A.M."/>
        </authorList>
    </citation>
    <scope>NUCLEOTIDE SEQUENCE [LARGE SCALE GENOMIC DNA]</scope>
    <source>
        <strain evidence="3">Hib4</strain>
    </source>
</reference>
<evidence type="ECO:0000256" key="1">
    <source>
        <dbReference type="SAM" id="MobiDB-lite"/>
    </source>
</evidence>
<gene>
    <name evidence="2" type="ORF">XFHB_13415</name>
</gene>
<dbReference type="RefSeq" id="WP_143707271.1">
    <property type="nucleotide sequence ID" value="NZ_CP009823.1"/>
</dbReference>
<evidence type="ECO:0000313" key="3">
    <source>
        <dbReference type="Proteomes" id="UP000196980"/>
    </source>
</evidence>
<protein>
    <submittedName>
        <fullName evidence="2">Uncharacterized protein</fullName>
    </submittedName>
</protein>